<reference evidence="1" key="1">
    <citation type="journal article" date="2022" name="bioRxiv">
        <title>Genomics of Preaxostyla Flagellates Illuminates Evolutionary Transitions and the Path Towards Mitochondrial Loss.</title>
        <authorList>
            <person name="Novak L.V.F."/>
            <person name="Treitli S.C."/>
            <person name="Pyrih J."/>
            <person name="Halakuc P."/>
            <person name="Pipaliya S.V."/>
            <person name="Vacek V."/>
            <person name="Brzon O."/>
            <person name="Soukal P."/>
            <person name="Eme L."/>
            <person name="Dacks J.B."/>
            <person name="Karnkowska A."/>
            <person name="Elias M."/>
            <person name="Hampl V."/>
        </authorList>
    </citation>
    <scope>NUCLEOTIDE SEQUENCE</scope>
    <source>
        <strain evidence="1">RCP-MX</strain>
    </source>
</reference>
<accession>A0ABQ8U944</accession>
<name>A0ABQ8U944_9EUKA</name>
<gene>
    <name evidence="1" type="ORF">PAPYR_10923</name>
</gene>
<proteinExistence type="predicted"/>
<evidence type="ECO:0000313" key="1">
    <source>
        <dbReference type="EMBL" id="KAJ4454381.1"/>
    </source>
</evidence>
<evidence type="ECO:0000313" key="2">
    <source>
        <dbReference type="Proteomes" id="UP001141327"/>
    </source>
</evidence>
<keyword evidence="2" id="KW-1185">Reference proteome</keyword>
<organism evidence="1 2">
    <name type="scientific">Paratrimastix pyriformis</name>
    <dbReference type="NCBI Taxonomy" id="342808"/>
    <lineage>
        <taxon>Eukaryota</taxon>
        <taxon>Metamonada</taxon>
        <taxon>Preaxostyla</taxon>
        <taxon>Paratrimastigidae</taxon>
        <taxon>Paratrimastix</taxon>
    </lineage>
</organism>
<comment type="caution">
    <text evidence="1">The sequence shown here is derived from an EMBL/GenBank/DDBJ whole genome shotgun (WGS) entry which is preliminary data.</text>
</comment>
<dbReference type="Proteomes" id="UP001141327">
    <property type="component" value="Unassembled WGS sequence"/>
</dbReference>
<sequence length="103" mass="11639">MGGFGFPQGKGPVQEVALFFRDAAKVPAHFPSPEARLPEFLSGFSMPVPFYFAYRAPISLLWQLVKNRMFPLRFARPPPVPCEPLVTNRVSPRSSALRHHYIV</sequence>
<dbReference type="EMBL" id="JAPMOS010000161">
    <property type="protein sequence ID" value="KAJ4454381.1"/>
    <property type="molecule type" value="Genomic_DNA"/>
</dbReference>
<protein>
    <submittedName>
        <fullName evidence="1">Uncharacterized protein</fullName>
    </submittedName>
</protein>